<feature type="region of interest" description="Disordered" evidence="1">
    <location>
        <begin position="44"/>
        <end position="63"/>
    </location>
</feature>
<dbReference type="KEGG" id="vg:4606098"/>
<feature type="compositionally biased region" description="Acidic residues" evidence="1">
    <location>
        <begin position="53"/>
        <end position="63"/>
    </location>
</feature>
<feature type="compositionally biased region" description="Basic and acidic residues" evidence="1">
    <location>
        <begin position="107"/>
        <end position="116"/>
    </location>
</feature>
<evidence type="ECO:0000313" key="3">
    <source>
        <dbReference type="Proteomes" id="UP000002272"/>
    </source>
</evidence>
<dbReference type="Proteomes" id="UP000002272">
    <property type="component" value="Segment"/>
</dbReference>
<evidence type="ECO:0000256" key="1">
    <source>
        <dbReference type="SAM" id="MobiDB-lite"/>
    </source>
</evidence>
<accession>A0ZYR8</accession>
<dbReference type="EMBL" id="AM419438">
    <property type="protein sequence ID" value="CAL92477.1"/>
    <property type="molecule type" value="Genomic_DNA"/>
</dbReference>
<name>A0ZYR8_9CAUD</name>
<reference evidence="2 3" key="1">
    <citation type="journal article" date="2007" name="BMC Genomics">
        <title>Sequence analysis of an Archaeal virus isolated from a hypersaline lake in Inner Mongolia, China.</title>
        <authorList>
            <person name="Pagaling E."/>
            <person name="Haigh R."/>
            <person name="Grant W.D."/>
            <person name="Cowan D.A."/>
            <person name="Jones B.E."/>
            <person name="Ma Y."/>
            <person name="Ventosa A."/>
            <person name="Heaphy S."/>
        </authorList>
    </citation>
    <scope>NUCLEOTIDE SEQUENCE</scope>
</reference>
<dbReference type="GeneID" id="4606098"/>
<dbReference type="OrthoDB" id="41421at10239"/>
<protein>
    <submittedName>
        <fullName evidence="2">Uncharacterized protein</fullName>
    </submittedName>
</protein>
<feature type="region of interest" description="Disordered" evidence="1">
    <location>
        <begin position="96"/>
        <end position="116"/>
    </location>
</feature>
<sequence length="116" mass="12437">MPVAEKVTGGEVLLRGIGERVSIGDRVDVSEEFATYLSEERGDFRIVEGETGSTDDPDEADDDEFDLDEFLGQNVPPIEGAIAAGEVDDHLEAIGEASERTGVQDAVGERRAELEG</sequence>
<evidence type="ECO:0000313" key="2">
    <source>
        <dbReference type="EMBL" id="CAL92477.1"/>
    </source>
</evidence>
<keyword evidence="3" id="KW-1185">Reference proteome</keyword>
<dbReference type="RefSeq" id="YP_919082.1">
    <property type="nucleotide sequence ID" value="NC_008695.1"/>
</dbReference>
<proteinExistence type="predicted"/>
<organism evidence="2 3">
    <name type="scientific">Halorubrum virus BJ1</name>
    <dbReference type="NCBI Taxonomy" id="416419"/>
    <lineage>
        <taxon>Viruses</taxon>
        <taxon>Duplodnaviria</taxon>
        <taxon>Heunggongvirae</taxon>
        <taxon>Uroviricota</taxon>
        <taxon>Caudoviricetes</taxon>
        <taxon>Kirjokansivirales</taxon>
        <taxon>Graaviviridae</taxon>
        <taxon>Beejeyvirus</taxon>
        <taxon>Beejeyvirus bagaejinnorense</taxon>
        <taxon>Beejeyvirus BJ1</taxon>
    </lineage>
</organism>